<reference evidence="8" key="1">
    <citation type="submission" date="2022-01" db="EMBL/GenBank/DDBJ databases">
        <title>Novel bile acid biosynthetic pathways are enriched in the microbiome of centenarians.</title>
        <authorList>
            <person name="Sato Y."/>
            <person name="Atarashi K."/>
            <person name="Plichta R.D."/>
            <person name="Arai Y."/>
            <person name="Sasajima S."/>
            <person name="Kearney M.S."/>
            <person name="Suda W."/>
            <person name="Takeshita K."/>
            <person name="Sasaki T."/>
            <person name="Okamoto S."/>
            <person name="Skelly N.A."/>
            <person name="Okamura Y."/>
            <person name="Vlamakis H."/>
            <person name="Li Y."/>
            <person name="Tanoue T."/>
            <person name="Takei H."/>
            <person name="Nittono H."/>
            <person name="Narushima S."/>
            <person name="Irie J."/>
            <person name="Itoh H."/>
            <person name="Moriya K."/>
            <person name="Sugiura Y."/>
            <person name="Suematsu M."/>
            <person name="Moritoki N."/>
            <person name="Shibata S."/>
            <person name="Littman R.D."/>
            <person name="Fischbach A.M."/>
            <person name="Uwamino Y."/>
            <person name="Inoue T."/>
            <person name="Honda A."/>
            <person name="Hattori M."/>
            <person name="Murai T."/>
            <person name="Xavier J.R."/>
            <person name="Hirose N."/>
            <person name="Honda K."/>
        </authorList>
    </citation>
    <scope>NUCLEOTIDE SEQUENCE</scope>
    <source>
        <strain evidence="8">CE91-St16</strain>
    </source>
</reference>
<organism evidence="8 9">
    <name type="scientific">Alistipes finegoldii</name>
    <dbReference type="NCBI Taxonomy" id="214856"/>
    <lineage>
        <taxon>Bacteria</taxon>
        <taxon>Pseudomonadati</taxon>
        <taxon>Bacteroidota</taxon>
        <taxon>Bacteroidia</taxon>
        <taxon>Bacteroidales</taxon>
        <taxon>Rikenellaceae</taxon>
        <taxon>Alistipes</taxon>
    </lineage>
</organism>
<proteinExistence type="inferred from homology"/>
<feature type="domain" description="RagB/SusD" evidence="6">
    <location>
        <begin position="329"/>
        <end position="580"/>
    </location>
</feature>
<evidence type="ECO:0000256" key="5">
    <source>
        <dbReference type="ARBA" id="ARBA00023237"/>
    </source>
</evidence>
<dbReference type="EMBL" id="BQOL01000002">
    <property type="protein sequence ID" value="GKI19995.1"/>
    <property type="molecule type" value="Genomic_DNA"/>
</dbReference>
<sequence>MKNILKYISLLFLGAAAVSCDFEDMPFDKYDSDFVFSNDKKAEGYVLGVYLGLPFDKSDENGYNRVDGAMLASASDEAMITVPGSSIVFLTDGSLTPRKSNPDGCWENNYKFIRDANIGIVGLEKLPEANHDLKLQLQAELKFLKAFFYFELVKRYGGVPLIDRAYELSDDLNVPRSSFAACVDYIAGLCDESYTDLPAPNNVNFGRASKGAALALKARLLLYAASPLYNGKGYDGSDNEFICYGSYDKKRWESAAAAAAEVIRLGDYDIYKPNPVAETDRDEQVIASGSANYRKLFTVITGNKELILPRTSKVGNRVEIQNFPVGIPNGKGLTSPSQQMVDAYGTVTGQPIDDPESPYDRKNPYENRDPRFYASIFYNGQEWNGTTIETFRGGAHNNTNTSTRTGYYMSKFCGSEVVISGTPTNTNHCFPLFRYAELLLDYAEAVNEAYGPDVDPLGCGLTARDALKAVRSRVLRPSQSDVDAAEGDSDAMRAAIRRERRVELAFEDHRYYDVKRWKIADEVLSESIRGMQITKNGDTFSYQIVENVSSRQFSPKFYLYPIPNGDVVNNSAIRGNNPLW</sequence>
<evidence type="ECO:0000313" key="8">
    <source>
        <dbReference type="EMBL" id="GKI19995.1"/>
    </source>
</evidence>
<evidence type="ECO:0000256" key="1">
    <source>
        <dbReference type="ARBA" id="ARBA00004442"/>
    </source>
</evidence>
<dbReference type="Pfam" id="PF14322">
    <property type="entry name" value="SusD-like_3"/>
    <property type="match status" value="1"/>
</dbReference>
<dbReference type="AlphaFoldDB" id="A0AA37KPV9"/>
<evidence type="ECO:0000259" key="6">
    <source>
        <dbReference type="Pfam" id="PF07980"/>
    </source>
</evidence>
<dbReference type="PROSITE" id="PS51257">
    <property type="entry name" value="PROKAR_LIPOPROTEIN"/>
    <property type="match status" value="1"/>
</dbReference>
<accession>A0AA37KPV9</accession>
<feature type="domain" description="SusD-like N-terminal" evidence="7">
    <location>
        <begin position="96"/>
        <end position="222"/>
    </location>
</feature>
<dbReference type="InterPro" id="IPR033985">
    <property type="entry name" value="SusD-like_N"/>
</dbReference>
<dbReference type="InterPro" id="IPR012944">
    <property type="entry name" value="SusD_RagB_dom"/>
</dbReference>
<dbReference type="Pfam" id="PF07980">
    <property type="entry name" value="SusD_RagB"/>
    <property type="match status" value="1"/>
</dbReference>
<comment type="subcellular location">
    <subcellularLocation>
        <location evidence="1">Cell outer membrane</location>
    </subcellularLocation>
</comment>
<evidence type="ECO:0008006" key="10">
    <source>
        <dbReference type="Google" id="ProtNLM"/>
    </source>
</evidence>
<keyword evidence="3" id="KW-0732">Signal</keyword>
<protein>
    <recommendedName>
        <fullName evidence="10">RagB/SusD family nutrient uptake outer membrane protein</fullName>
    </recommendedName>
</protein>
<evidence type="ECO:0000256" key="4">
    <source>
        <dbReference type="ARBA" id="ARBA00023136"/>
    </source>
</evidence>
<evidence type="ECO:0000259" key="7">
    <source>
        <dbReference type="Pfam" id="PF14322"/>
    </source>
</evidence>
<dbReference type="Gene3D" id="1.25.40.390">
    <property type="match status" value="1"/>
</dbReference>
<evidence type="ECO:0000313" key="9">
    <source>
        <dbReference type="Proteomes" id="UP001055105"/>
    </source>
</evidence>
<evidence type="ECO:0000256" key="3">
    <source>
        <dbReference type="ARBA" id="ARBA00022729"/>
    </source>
</evidence>
<dbReference type="InterPro" id="IPR011990">
    <property type="entry name" value="TPR-like_helical_dom_sf"/>
</dbReference>
<dbReference type="Proteomes" id="UP001055105">
    <property type="component" value="Unassembled WGS sequence"/>
</dbReference>
<keyword evidence="5" id="KW-0998">Cell outer membrane</keyword>
<name>A0AA37KPV9_9BACT</name>
<comment type="similarity">
    <text evidence="2">Belongs to the SusD family.</text>
</comment>
<dbReference type="GO" id="GO:0009279">
    <property type="term" value="C:cell outer membrane"/>
    <property type="evidence" value="ECO:0007669"/>
    <property type="project" value="UniProtKB-SubCell"/>
</dbReference>
<comment type="caution">
    <text evidence="8">The sequence shown here is derived from an EMBL/GenBank/DDBJ whole genome shotgun (WGS) entry which is preliminary data.</text>
</comment>
<gene>
    <name evidence="8" type="ORF">CE91St16_29030</name>
</gene>
<evidence type="ECO:0000256" key="2">
    <source>
        <dbReference type="ARBA" id="ARBA00006275"/>
    </source>
</evidence>
<dbReference type="SUPFAM" id="SSF48452">
    <property type="entry name" value="TPR-like"/>
    <property type="match status" value="1"/>
</dbReference>
<keyword evidence="4" id="KW-0472">Membrane</keyword>
<dbReference type="RefSeq" id="WP_244076926.1">
    <property type="nucleotide sequence ID" value="NZ_AP025581.1"/>
</dbReference>